<comment type="caution">
    <text evidence="3">The sequence shown here is derived from an EMBL/GenBank/DDBJ whole genome shotgun (WGS) entry which is preliminary data.</text>
</comment>
<dbReference type="Gene3D" id="3.40.50.620">
    <property type="entry name" value="HUPs"/>
    <property type="match status" value="1"/>
</dbReference>
<dbReference type="PANTHER" id="PTHR46268">
    <property type="entry name" value="STRESS RESPONSE PROTEIN NHAX"/>
    <property type="match status" value="1"/>
</dbReference>
<reference evidence="3 4" key="1">
    <citation type="submission" date="2013-08" db="EMBL/GenBank/DDBJ databases">
        <title>The genome sequence of Knoellia subterranea.</title>
        <authorList>
            <person name="Zhu W."/>
            <person name="Wang G."/>
        </authorList>
    </citation>
    <scope>NUCLEOTIDE SEQUENCE [LARGE SCALE GENOMIC DNA]</scope>
    <source>
        <strain evidence="3 4">KCTC 19937</strain>
    </source>
</reference>
<proteinExistence type="inferred from homology"/>
<dbReference type="eggNOG" id="COG0589">
    <property type="taxonomic scope" value="Bacteria"/>
</dbReference>
<dbReference type="InterPro" id="IPR006015">
    <property type="entry name" value="Universal_stress_UspA"/>
</dbReference>
<dbReference type="STRING" id="1385521.N803_15415"/>
<dbReference type="Proteomes" id="UP000030011">
    <property type="component" value="Unassembled WGS sequence"/>
</dbReference>
<dbReference type="Pfam" id="PF00582">
    <property type="entry name" value="Usp"/>
    <property type="match status" value="1"/>
</dbReference>
<evidence type="ECO:0000259" key="2">
    <source>
        <dbReference type="Pfam" id="PF00582"/>
    </source>
</evidence>
<accession>A0A0A0JJF5</accession>
<dbReference type="InterPro" id="IPR006016">
    <property type="entry name" value="UspA"/>
</dbReference>
<dbReference type="PRINTS" id="PR01438">
    <property type="entry name" value="UNVRSLSTRESS"/>
</dbReference>
<organism evidence="3 4">
    <name type="scientific">Knoellia subterranea KCTC 19937</name>
    <dbReference type="NCBI Taxonomy" id="1385521"/>
    <lineage>
        <taxon>Bacteria</taxon>
        <taxon>Bacillati</taxon>
        <taxon>Actinomycetota</taxon>
        <taxon>Actinomycetes</taxon>
        <taxon>Micrococcales</taxon>
        <taxon>Intrasporangiaceae</taxon>
        <taxon>Knoellia</taxon>
    </lineage>
</organism>
<dbReference type="CDD" id="cd00293">
    <property type="entry name" value="USP-like"/>
    <property type="match status" value="1"/>
</dbReference>
<evidence type="ECO:0000313" key="4">
    <source>
        <dbReference type="Proteomes" id="UP000030011"/>
    </source>
</evidence>
<evidence type="ECO:0000313" key="3">
    <source>
        <dbReference type="EMBL" id="KGN37228.1"/>
    </source>
</evidence>
<comment type="similarity">
    <text evidence="1">Belongs to the universal stress protein A family.</text>
</comment>
<dbReference type="PANTHER" id="PTHR46268:SF6">
    <property type="entry name" value="UNIVERSAL STRESS PROTEIN UP12"/>
    <property type="match status" value="1"/>
</dbReference>
<gene>
    <name evidence="3" type="ORF">N803_15415</name>
</gene>
<dbReference type="OrthoDB" id="5419113at2"/>
<keyword evidence="4" id="KW-1185">Reference proteome</keyword>
<dbReference type="EMBL" id="AVPK01000006">
    <property type="protein sequence ID" value="KGN37228.1"/>
    <property type="molecule type" value="Genomic_DNA"/>
</dbReference>
<dbReference type="InterPro" id="IPR014729">
    <property type="entry name" value="Rossmann-like_a/b/a_fold"/>
</dbReference>
<dbReference type="SUPFAM" id="SSF52402">
    <property type="entry name" value="Adenine nucleotide alpha hydrolases-like"/>
    <property type="match status" value="1"/>
</dbReference>
<protein>
    <submittedName>
        <fullName evidence="3">Universal stress protein UspA</fullName>
    </submittedName>
</protein>
<sequence>MTVVVGYVPNPQGLAAVEAAIAEAERRGEKLVVVNSGVLGDYSGPSFADPKDLDALDAQLTARGLDHDVRQMTRGLAPADEILSVAAEVGADLIVIGVRKRSPLGKLVTGSTAQQVLLDAMCPVLAVKA</sequence>
<evidence type="ECO:0000256" key="1">
    <source>
        <dbReference type="ARBA" id="ARBA00008791"/>
    </source>
</evidence>
<dbReference type="RefSeq" id="WP_035905453.1">
    <property type="nucleotide sequence ID" value="NZ_AVPK01000006.1"/>
</dbReference>
<feature type="domain" description="UspA" evidence="2">
    <location>
        <begin position="2"/>
        <end position="128"/>
    </location>
</feature>
<dbReference type="AlphaFoldDB" id="A0A0A0JJF5"/>
<name>A0A0A0JJF5_9MICO</name>